<name>A0A5E4NF97_9HEMI</name>
<protein>
    <submittedName>
        <fullName evidence="16">Cytochrome P450,Cytochrome P450, E-class, group IV,Cytochrome P450, conserved site</fullName>
    </submittedName>
</protein>
<evidence type="ECO:0000256" key="14">
    <source>
        <dbReference type="PIRSR" id="PIRSR602403-1"/>
    </source>
</evidence>
<keyword evidence="8" id="KW-0256">Endoplasmic reticulum</keyword>
<keyword evidence="7 14" id="KW-0479">Metal-binding</keyword>
<dbReference type="GO" id="GO:0004497">
    <property type="term" value="F:monooxygenase activity"/>
    <property type="evidence" value="ECO:0007669"/>
    <property type="project" value="UniProtKB-KW"/>
</dbReference>
<keyword evidence="11 14" id="KW-0408">Iron</keyword>
<dbReference type="CDD" id="cd20628">
    <property type="entry name" value="CYP4"/>
    <property type="match status" value="1"/>
</dbReference>
<evidence type="ECO:0000313" key="17">
    <source>
        <dbReference type="Proteomes" id="UP000325440"/>
    </source>
</evidence>
<dbReference type="GO" id="GO:0005506">
    <property type="term" value="F:iron ion binding"/>
    <property type="evidence" value="ECO:0007669"/>
    <property type="project" value="InterPro"/>
</dbReference>
<dbReference type="Gene3D" id="1.10.630.10">
    <property type="entry name" value="Cytochrome P450"/>
    <property type="match status" value="1"/>
</dbReference>
<keyword evidence="9" id="KW-0492">Microsome</keyword>
<dbReference type="OrthoDB" id="1470350at2759"/>
<evidence type="ECO:0000256" key="1">
    <source>
        <dbReference type="ARBA" id="ARBA00001971"/>
    </source>
</evidence>
<evidence type="ECO:0000256" key="15">
    <source>
        <dbReference type="RuleBase" id="RU000461"/>
    </source>
</evidence>
<evidence type="ECO:0000256" key="5">
    <source>
        <dbReference type="ARBA" id="ARBA00010617"/>
    </source>
</evidence>
<evidence type="ECO:0000256" key="7">
    <source>
        <dbReference type="ARBA" id="ARBA00022723"/>
    </source>
</evidence>
<dbReference type="Pfam" id="PF00067">
    <property type="entry name" value="p450"/>
    <property type="match status" value="1"/>
</dbReference>
<feature type="binding site" description="axial binding residue" evidence="14">
    <location>
        <position position="456"/>
    </location>
    <ligand>
        <name>heme</name>
        <dbReference type="ChEBI" id="CHEBI:30413"/>
    </ligand>
    <ligandPart>
        <name>Fe</name>
        <dbReference type="ChEBI" id="CHEBI:18248"/>
    </ligandPart>
</feature>
<keyword evidence="17" id="KW-1185">Reference proteome</keyword>
<keyword evidence="10 15" id="KW-0560">Oxidoreductase</keyword>
<evidence type="ECO:0000313" key="16">
    <source>
        <dbReference type="EMBL" id="VVC41085.1"/>
    </source>
</evidence>
<dbReference type="EMBL" id="CABPRJ010001912">
    <property type="protein sequence ID" value="VVC41085.1"/>
    <property type="molecule type" value="Genomic_DNA"/>
</dbReference>
<dbReference type="GO" id="GO:0016705">
    <property type="term" value="F:oxidoreductase activity, acting on paired donors, with incorporation or reduction of molecular oxygen"/>
    <property type="evidence" value="ECO:0007669"/>
    <property type="project" value="InterPro"/>
</dbReference>
<keyword evidence="12 15" id="KW-0503">Monooxygenase</keyword>
<dbReference type="InterPro" id="IPR017972">
    <property type="entry name" value="Cyt_P450_CS"/>
</dbReference>
<dbReference type="SUPFAM" id="SSF48264">
    <property type="entry name" value="Cytochrome P450"/>
    <property type="match status" value="1"/>
</dbReference>
<evidence type="ECO:0000256" key="9">
    <source>
        <dbReference type="ARBA" id="ARBA00022848"/>
    </source>
</evidence>
<keyword evidence="6 14" id="KW-0349">Heme</keyword>
<dbReference type="InterPro" id="IPR001128">
    <property type="entry name" value="Cyt_P450"/>
</dbReference>
<dbReference type="PROSITE" id="PS00086">
    <property type="entry name" value="CYTOCHROME_P450"/>
    <property type="match status" value="1"/>
</dbReference>
<reference evidence="16 17" key="1">
    <citation type="submission" date="2019-08" db="EMBL/GenBank/DDBJ databases">
        <authorList>
            <person name="Alioto T."/>
            <person name="Alioto T."/>
            <person name="Gomez Garrido J."/>
        </authorList>
    </citation>
    <scope>NUCLEOTIDE SEQUENCE [LARGE SCALE GENOMIC DNA]</scope>
</reference>
<dbReference type="PRINTS" id="PR00385">
    <property type="entry name" value="P450"/>
</dbReference>
<comment type="function">
    <text evidence="2">May be involved in the metabolism of insect hormones and in the breakdown of synthetic insecticides.</text>
</comment>
<dbReference type="AlphaFoldDB" id="A0A5E4NF97"/>
<dbReference type="GO" id="GO:0020037">
    <property type="term" value="F:heme binding"/>
    <property type="evidence" value="ECO:0007669"/>
    <property type="project" value="InterPro"/>
</dbReference>
<evidence type="ECO:0000256" key="3">
    <source>
        <dbReference type="ARBA" id="ARBA00004174"/>
    </source>
</evidence>
<dbReference type="PRINTS" id="PR00465">
    <property type="entry name" value="EP450IV"/>
</dbReference>
<dbReference type="InterPro" id="IPR036396">
    <property type="entry name" value="Cyt_P450_sf"/>
</dbReference>
<evidence type="ECO:0000256" key="12">
    <source>
        <dbReference type="ARBA" id="ARBA00023033"/>
    </source>
</evidence>
<evidence type="ECO:0000256" key="11">
    <source>
        <dbReference type="ARBA" id="ARBA00023004"/>
    </source>
</evidence>
<dbReference type="PANTHER" id="PTHR24291">
    <property type="entry name" value="CYTOCHROME P450 FAMILY 4"/>
    <property type="match status" value="1"/>
</dbReference>
<comment type="cofactor">
    <cofactor evidence="1 14">
        <name>heme</name>
        <dbReference type="ChEBI" id="CHEBI:30413"/>
    </cofactor>
</comment>
<proteinExistence type="inferred from homology"/>
<comment type="similarity">
    <text evidence="5 15">Belongs to the cytochrome P450 family.</text>
</comment>
<evidence type="ECO:0000256" key="6">
    <source>
        <dbReference type="ARBA" id="ARBA00022617"/>
    </source>
</evidence>
<evidence type="ECO:0000256" key="4">
    <source>
        <dbReference type="ARBA" id="ARBA00004406"/>
    </source>
</evidence>
<gene>
    <name evidence="16" type="ORF">CINCED_3A009062</name>
</gene>
<dbReference type="GO" id="GO:0005789">
    <property type="term" value="C:endoplasmic reticulum membrane"/>
    <property type="evidence" value="ECO:0007669"/>
    <property type="project" value="UniProtKB-SubCell"/>
</dbReference>
<comment type="subcellular location">
    <subcellularLocation>
        <location evidence="4">Endoplasmic reticulum membrane</location>
        <topology evidence="4">Peripheral membrane protein</topology>
    </subcellularLocation>
    <subcellularLocation>
        <location evidence="3">Microsome membrane</location>
        <topology evidence="3">Peripheral membrane protein</topology>
    </subcellularLocation>
</comment>
<accession>A0A5E4NF97</accession>
<dbReference type="Proteomes" id="UP000325440">
    <property type="component" value="Unassembled WGS sequence"/>
</dbReference>
<evidence type="ECO:0000256" key="8">
    <source>
        <dbReference type="ARBA" id="ARBA00022824"/>
    </source>
</evidence>
<evidence type="ECO:0000256" key="10">
    <source>
        <dbReference type="ARBA" id="ARBA00023002"/>
    </source>
</evidence>
<sequence length="509" mass="59443">MLELLNFYSFVLLPLILLILSLVYSHYQKPLEYRQISSHVPSVTKSFWSELLFSWKLGSKHPKEILPFYWELIKKHGPIFHFKLAGRSYVLLNEADDLKCFLSSPKYITKGPEYNLLKPWLNNGLLLSSGTKWQNRRKLLTKAFHLNTLNMYNQSTNKHSRVLANKLLDAAADDKEIVIDEYITLCSLDMMCETIMGSEMNAQKGDSCQYVQSIKHACRSVVERVFKFWLWNDLLFKISPSGRIFFKSVRVLHEFTDNVIKNKKMEINTSKHQKKQHEIIEKRQKKSFLDLLLDVLEEHPDEMTDKDIREEVDTFLFEGHDTSSSSMTMTLILLGIHQDVQNKARDELFEIFGDSDRDATIEDLTAMKYLDAVIKESLRLYPSVPAISRELQTTLELKNHTIPKNIIAIILPYLVHRNESIYENAQEFIPERFLDEQNKNQFLFGYLPFSAGPRNCIGQKYAMNQMKTVISTILRRMRIETSASEKDLVHSFQLILRLESSVKLKFRKI</sequence>
<keyword evidence="13" id="KW-0472">Membrane</keyword>
<evidence type="ECO:0000256" key="2">
    <source>
        <dbReference type="ARBA" id="ARBA00003690"/>
    </source>
</evidence>
<dbReference type="InterPro" id="IPR002403">
    <property type="entry name" value="Cyt_P450_E_grp-IV"/>
</dbReference>
<dbReference type="InterPro" id="IPR050196">
    <property type="entry name" value="Cytochrome_P450_Monoox"/>
</dbReference>
<dbReference type="PANTHER" id="PTHR24291:SF189">
    <property type="entry name" value="CYTOCHROME P450 4C3-RELATED"/>
    <property type="match status" value="1"/>
</dbReference>
<organism evidence="16 17">
    <name type="scientific">Cinara cedri</name>
    <dbReference type="NCBI Taxonomy" id="506608"/>
    <lineage>
        <taxon>Eukaryota</taxon>
        <taxon>Metazoa</taxon>
        <taxon>Ecdysozoa</taxon>
        <taxon>Arthropoda</taxon>
        <taxon>Hexapoda</taxon>
        <taxon>Insecta</taxon>
        <taxon>Pterygota</taxon>
        <taxon>Neoptera</taxon>
        <taxon>Paraneoptera</taxon>
        <taxon>Hemiptera</taxon>
        <taxon>Sternorrhyncha</taxon>
        <taxon>Aphidomorpha</taxon>
        <taxon>Aphidoidea</taxon>
        <taxon>Aphididae</taxon>
        <taxon>Lachninae</taxon>
        <taxon>Cinara</taxon>
    </lineage>
</organism>
<evidence type="ECO:0000256" key="13">
    <source>
        <dbReference type="ARBA" id="ARBA00023136"/>
    </source>
</evidence>